<evidence type="ECO:0000256" key="10">
    <source>
        <dbReference type="ARBA" id="ARBA00023170"/>
    </source>
</evidence>
<evidence type="ECO:0000256" key="3">
    <source>
        <dbReference type="ARBA" id="ARBA00022692"/>
    </source>
</evidence>
<organism evidence="20 21">
    <name type="scientific">Galemys pyrenaicus</name>
    <name type="common">Iberian desman</name>
    <name type="synonym">Pyrenean desman</name>
    <dbReference type="NCBI Taxonomy" id="202257"/>
    <lineage>
        <taxon>Eukaryota</taxon>
        <taxon>Metazoa</taxon>
        <taxon>Chordata</taxon>
        <taxon>Craniata</taxon>
        <taxon>Vertebrata</taxon>
        <taxon>Euteleostomi</taxon>
        <taxon>Mammalia</taxon>
        <taxon>Eutheria</taxon>
        <taxon>Laurasiatheria</taxon>
        <taxon>Eulipotyphla</taxon>
        <taxon>Talpidae</taxon>
        <taxon>Galemys</taxon>
    </lineage>
</organism>
<sequence length="200" mass="22211">QKLVKDCTGTAETECASCGKGEFQDSFSRETHCHQHKYCDHNLGFQVRTEGTLDTDTTCRCKEGQHCTGEACERCLPHSECSPGYGVKQMATEVSDTICEPCRAGFFSNVSSASEKCSQGRMRVLLVLPITMGILLVVFLVFACIKKVAKKPEEKVIHHETKHFPEEIEDSSPVQETLHGCQPVAQEDGKESRISVQERL</sequence>
<keyword evidence="7 18" id="KW-1133">Transmembrane helix</keyword>
<dbReference type="GO" id="GO:0002768">
    <property type="term" value="P:immune response-regulating cell surface receptor signaling pathway"/>
    <property type="evidence" value="ECO:0007669"/>
    <property type="project" value="TreeGrafter"/>
</dbReference>
<dbReference type="InterPro" id="IPR020435">
    <property type="entry name" value="TNFR_5"/>
</dbReference>
<feature type="disulfide bond" evidence="16">
    <location>
        <begin position="81"/>
        <end position="99"/>
    </location>
</feature>
<dbReference type="FunFam" id="2.10.50.10:FF:000041">
    <property type="entry name" value="Tumor necrosis factor receptor superfamily member 5"/>
    <property type="match status" value="1"/>
</dbReference>
<name>A0A8J6AHQ3_GALPY</name>
<comment type="subcellular location">
    <subcellularLocation>
        <location evidence="1">Membrane</location>
        <topology evidence="1">Single-pass type I membrane protein</topology>
    </subcellularLocation>
</comment>
<keyword evidence="4" id="KW-0732">Signal</keyword>
<keyword evidence="5" id="KW-0677">Repeat</keyword>
<dbReference type="SMART" id="SM00208">
    <property type="entry name" value="TNFR"/>
    <property type="match status" value="2"/>
</dbReference>
<dbReference type="InterPro" id="IPR001368">
    <property type="entry name" value="TNFR/NGFR_Cys_rich_reg"/>
</dbReference>
<protein>
    <recommendedName>
        <fullName evidence="2">Tumor necrosis factor receptor superfamily member 5</fullName>
    </recommendedName>
    <alternativeName>
        <fullName evidence="12">B-cell surface antigen CD40</fullName>
    </alternativeName>
    <alternativeName>
        <fullName evidence="13">CD40L receptor</fullName>
    </alternativeName>
</protein>
<evidence type="ECO:0000313" key="20">
    <source>
        <dbReference type="EMBL" id="KAG8519646.1"/>
    </source>
</evidence>
<evidence type="ECO:0000256" key="6">
    <source>
        <dbReference type="ARBA" id="ARBA00022859"/>
    </source>
</evidence>
<evidence type="ECO:0000256" key="11">
    <source>
        <dbReference type="ARBA" id="ARBA00023180"/>
    </source>
</evidence>
<dbReference type="PANTHER" id="PTHR46875:SF1">
    <property type="entry name" value="TUMOR NECROSIS FACTOR RECEPTOR SUPERFAMILY MEMBER 5"/>
    <property type="match status" value="1"/>
</dbReference>
<keyword evidence="8 18" id="KW-0472">Membrane</keyword>
<dbReference type="OrthoDB" id="9932129at2759"/>
<comment type="caution">
    <text evidence="20">The sequence shown here is derived from an EMBL/GenBank/DDBJ whole genome shotgun (WGS) entry which is preliminary data.</text>
</comment>
<dbReference type="GO" id="GO:0010468">
    <property type="term" value="P:regulation of gene expression"/>
    <property type="evidence" value="ECO:0007669"/>
    <property type="project" value="UniProtKB-ARBA"/>
</dbReference>
<dbReference type="GO" id="GO:0009897">
    <property type="term" value="C:external side of plasma membrane"/>
    <property type="evidence" value="ECO:0007669"/>
    <property type="project" value="InterPro"/>
</dbReference>
<accession>A0A8J6AHQ3</accession>
<dbReference type="InterPro" id="IPR052135">
    <property type="entry name" value="TNFRSF5"/>
</dbReference>
<dbReference type="GO" id="GO:0035631">
    <property type="term" value="C:CD40 receptor complex"/>
    <property type="evidence" value="ECO:0007669"/>
    <property type="project" value="TreeGrafter"/>
</dbReference>
<evidence type="ECO:0000256" key="14">
    <source>
        <dbReference type="ARBA" id="ARBA00045871"/>
    </source>
</evidence>
<dbReference type="GO" id="GO:0045935">
    <property type="term" value="P:positive regulation of nucleobase-containing compound metabolic process"/>
    <property type="evidence" value="ECO:0007669"/>
    <property type="project" value="UniProtKB-ARBA"/>
</dbReference>
<dbReference type="PROSITE" id="PS50050">
    <property type="entry name" value="TNFR_NGFR_2"/>
    <property type="match status" value="1"/>
</dbReference>
<dbReference type="EMBL" id="JAGFMF010011603">
    <property type="protein sequence ID" value="KAG8519646.1"/>
    <property type="molecule type" value="Genomic_DNA"/>
</dbReference>
<evidence type="ECO:0000256" key="9">
    <source>
        <dbReference type="ARBA" id="ARBA00023157"/>
    </source>
</evidence>
<keyword evidence="9 16" id="KW-1015">Disulfide bond</keyword>
<dbReference type="GO" id="GO:0042113">
    <property type="term" value="P:B cell activation"/>
    <property type="evidence" value="ECO:0007669"/>
    <property type="project" value="InterPro"/>
</dbReference>
<keyword evidence="10 20" id="KW-0675">Receptor</keyword>
<evidence type="ECO:0000256" key="8">
    <source>
        <dbReference type="ARBA" id="ARBA00023136"/>
    </source>
</evidence>
<evidence type="ECO:0000256" key="17">
    <source>
        <dbReference type="SAM" id="MobiDB-lite"/>
    </source>
</evidence>
<feature type="repeat" description="TNFR-Cys" evidence="16">
    <location>
        <begin position="60"/>
        <end position="99"/>
    </location>
</feature>
<evidence type="ECO:0000256" key="2">
    <source>
        <dbReference type="ARBA" id="ARBA00015766"/>
    </source>
</evidence>
<keyword evidence="6" id="KW-0391">Immunity</keyword>
<evidence type="ECO:0000256" key="1">
    <source>
        <dbReference type="ARBA" id="ARBA00004479"/>
    </source>
</evidence>
<dbReference type="GO" id="GO:0051094">
    <property type="term" value="P:positive regulation of developmental process"/>
    <property type="evidence" value="ECO:0007669"/>
    <property type="project" value="UniProtKB-ARBA"/>
</dbReference>
<dbReference type="Proteomes" id="UP000700334">
    <property type="component" value="Unassembled WGS sequence"/>
</dbReference>
<comment type="function">
    <text evidence="14">Receptor for TNFSF5/CD40LG. Transduces TRAF6- and MAP3K8-mediated signals that activate ERK in macrophages and B cells, leading to induction of immunoglobulin secretion.</text>
</comment>
<dbReference type="SUPFAM" id="SSF57586">
    <property type="entry name" value="TNF receptor-like"/>
    <property type="match status" value="1"/>
</dbReference>
<evidence type="ECO:0000256" key="12">
    <source>
        <dbReference type="ARBA" id="ARBA00031089"/>
    </source>
</evidence>
<keyword evidence="21" id="KW-1185">Reference proteome</keyword>
<proteinExistence type="predicted"/>
<feature type="region of interest" description="Disordered" evidence="17">
    <location>
        <begin position="163"/>
        <end position="200"/>
    </location>
</feature>
<evidence type="ECO:0000256" key="7">
    <source>
        <dbReference type="ARBA" id="ARBA00022989"/>
    </source>
</evidence>
<evidence type="ECO:0000256" key="4">
    <source>
        <dbReference type="ARBA" id="ARBA00022729"/>
    </source>
</evidence>
<dbReference type="Gene3D" id="2.10.50.10">
    <property type="entry name" value="Tumor Necrosis Factor Receptor, subunit A, domain 2"/>
    <property type="match status" value="2"/>
</dbReference>
<comment type="subunit">
    <text evidence="15">Monomer and homodimer. Interacts with TRAF1, TRAF2, TRAF3, TRAF5 and TRAF6. Interacts with TRAF6 and MAP3K8; the interaction is required for ERK activation.</text>
</comment>
<evidence type="ECO:0000259" key="19">
    <source>
        <dbReference type="PROSITE" id="PS50050"/>
    </source>
</evidence>
<dbReference type="GO" id="GO:0051240">
    <property type="term" value="P:positive regulation of multicellular organismal process"/>
    <property type="evidence" value="ECO:0007669"/>
    <property type="project" value="UniProtKB-ARBA"/>
</dbReference>
<keyword evidence="3 18" id="KW-0812">Transmembrane</keyword>
<dbReference type="AlphaFoldDB" id="A0A8J6AHQ3"/>
<evidence type="ECO:0000313" key="21">
    <source>
        <dbReference type="Proteomes" id="UP000700334"/>
    </source>
</evidence>
<feature type="compositionally biased region" description="Basic and acidic residues" evidence="17">
    <location>
        <begin position="187"/>
        <end position="200"/>
    </location>
</feature>
<dbReference type="Pfam" id="PF00020">
    <property type="entry name" value="TNFR_c6"/>
    <property type="match status" value="1"/>
</dbReference>
<dbReference type="GO" id="GO:0010557">
    <property type="term" value="P:positive regulation of macromolecule biosynthetic process"/>
    <property type="evidence" value="ECO:0007669"/>
    <property type="project" value="UniProtKB-ARBA"/>
</dbReference>
<dbReference type="GO" id="GO:0023035">
    <property type="term" value="P:CD40 signaling pathway"/>
    <property type="evidence" value="ECO:0007669"/>
    <property type="project" value="UniProtKB-ARBA"/>
</dbReference>
<gene>
    <name evidence="20" type="ORF">J0S82_013623</name>
</gene>
<evidence type="ECO:0000256" key="5">
    <source>
        <dbReference type="ARBA" id="ARBA00022737"/>
    </source>
</evidence>
<feature type="domain" description="TNFR-Cys" evidence="19">
    <location>
        <begin position="60"/>
        <end position="99"/>
    </location>
</feature>
<dbReference type="PRINTS" id="PR01922">
    <property type="entry name" value="TNFACTORR5"/>
</dbReference>
<dbReference type="GO" id="GO:0038023">
    <property type="term" value="F:signaling receptor activity"/>
    <property type="evidence" value="ECO:0007669"/>
    <property type="project" value="InterPro"/>
</dbReference>
<evidence type="ECO:0000256" key="18">
    <source>
        <dbReference type="SAM" id="Phobius"/>
    </source>
</evidence>
<feature type="transmembrane region" description="Helical" evidence="18">
    <location>
        <begin position="124"/>
        <end position="145"/>
    </location>
</feature>
<dbReference type="PANTHER" id="PTHR46875">
    <property type="entry name" value="TUMOR NECROSIS FACTOR RECEPTOR SUPERFAMILY MEMBER 5"/>
    <property type="match status" value="1"/>
</dbReference>
<comment type="caution">
    <text evidence="16">Lacks conserved residue(s) required for the propagation of feature annotation.</text>
</comment>
<dbReference type="GO" id="GO:0006874">
    <property type="term" value="P:intracellular calcium ion homeostasis"/>
    <property type="evidence" value="ECO:0007669"/>
    <property type="project" value="UniProtKB-ARBA"/>
</dbReference>
<evidence type="ECO:0000256" key="15">
    <source>
        <dbReference type="ARBA" id="ARBA00061831"/>
    </source>
</evidence>
<reference evidence="20" key="1">
    <citation type="journal article" date="2021" name="Evol. Appl.">
        <title>The genome of the Pyrenean desman and the effects of bottlenecks and inbreeding on the genomic landscape of an endangered species.</title>
        <authorList>
            <person name="Escoda L."/>
            <person name="Castresana J."/>
        </authorList>
    </citation>
    <scope>NUCLEOTIDE SEQUENCE</scope>
    <source>
        <strain evidence="20">IBE-C5619</strain>
    </source>
</reference>
<feature type="non-terminal residue" evidence="20">
    <location>
        <position position="200"/>
    </location>
</feature>
<evidence type="ECO:0000256" key="13">
    <source>
        <dbReference type="ARBA" id="ARBA00032719"/>
    </source>
</evidence>
<dbReference type="GO" id="GO:0006952">
    <property type="term" value="P:defense response"/>
    <property type="evidence" value="ECO:0007669"/>
    <property type="project" value="UniProtKB-ARBA"/>
</dbReference>
<evidence type="ECO:0000256" key="16">
    <source>
        <dbReference type="PROSITE-ProRule" id="PRU00206"/>
    </source>
</evidence>
<keyword evidence="11" id="KW-0325">Glycoprotein</keyword>